<dbReference type="RefSeq" id="WP_074797098.1">
    <property type="nucleotide sequence ID" value="NZ_FOVJ01000004.1"/>
</dbReference>
<dbReference type="Pfam" id="PF05638">
    <property type="entry name" value="T6SS_HCP"/>
    <property type="match status" value="1"/>
</dbReference>
<keyword evidence="2" id="KW-1185">Reference proteome</keyword>
<protein>
    <submittedName>
        <fullName evidence="1">Type VI secretion system secreted protein Hcp</fullName>
    </submittedName>
</protein>
<name>A0A1I5CKG3_9PROT</name>
<dbReference type="InterPro" id="IPR008514">
    <property type="entry name" value="T6SS_Hcp"/>
</dbReference>
<accession>A0A1I5CKG3</accession>
<evidence type="ECO:0000313" key="2">
    <source>
        <dbReference type="Proteomes" id="UP000183107"/>
    </source>
</evidence>
<dbReference type="PANTHER" id="PTHR36152:SF5">
    <property type="entry name" value="PROTEIN HCP1"/>
    <property type="match status" value="1"/>
</dbReference>
<organism evidence="1 2">
    <name type="scientific">Nitrosospira briensis</name>
    <dbReference type="NCBI Taxonomy" id="35799"/>
    <lineage>
        <taxon>Bacteria</taxon>
        <taxon>Pseudomonadati</taxon>
        <taxon>Pseudomonadota</taxon>
        <taxon>Betaproteobacteria</taxon>
        <taxon>Nitrosomonadales</taxon>
        <taxon>Nitrosomonadaceae</taxon>
        <taxon>Nitrosospira</taxon>
    </lineage>
</organism>
<gene>
    <name evidence="1" type="ORF">SAMN05216386_2032</name>
</gene>
<dbReference type="SUPFAM" id="SSF141452">
    <property type="entry name" value="Hcp1-like"/>
    <property type="match status" value="1"/>
</dbReference>
<dbReference type="OrthoDB" id="5066999at2"/>
<dbReference type="EMBL" id="FOVJ01000004">
    <property type="protein sequence ID" value="SFN87131.1"/>
    <property type="molecule type" value="Genomic_DNA"/>
</dbReference>
<proteinExistence type="predicted"/>
<dbReference type="PANTHER" id="PTHR36152">
    <property type="entry name" value="CYTOPLASMIC PROTEIN-RELATED"/>
    <property type="match status" value="1"/>
</dbReference>
<reference evidence="2" key="1">
    <citation type="submission" date="2016-10" db="EMBL/GenBank/DDBJ databases">
        <authorList>
            <person name="Varghese N."/>
        </authorList>
    </citation>
    <scope>NUCLEOTIDE SEQUENCE [LARGE SCALE GENOMIC DNA]</scope>
    <source>
        <strain evidence="2">Nsp8</strain>
    </source>
</reference>
<dbReference type="InterPro" id="IPR036624">
    <property type="entry name" value="Hcp1-lik_sf"/>
</dbReference>
<evidence type="ECO:0000313" key="1">
    <source>
        <dbReference type="EMBL" id="SFN87131.1"/>
    </source>
</evidence>
<dbReference type="AlphaFoldDB" id="A0A1I5CKG3"/>
<sequence>MAVDMFLKLGDIKGESSDDKHKDETDVLAWSWGMSQSGTTHLGSGGGAGKVSVNDLSITKYVDKGTPTLVISCCNGKHFDEGVLTVRKAGESALEYLKITMKEVLISSISTGGSGGEDRITENVTLNFAEFKVEYTPQKADGSGDAAIEAGWKIAANVKA</sequence>
<dbReference type="Gene3D" id="2.30.110.20">
    <property type="entry name" value="Hcp1-like"/>
    <property type="match status" value="1"/>
</dbReference>
<dbReference type="InterPro" id="IPR053165">
    <property type="entry name" value="HSI-I_assembly_Hcp1"/>
</dbReference>
<dbReference type="Proteomes" id="UP000183107">
    <property type="component" value="Unassembled WGS sequence"/>
</dbReference>